<dbReference type="InterPro" id="IPR050838">
    <property type="entry name" value="Ketopantoate_reductase"/>
</dbReference>
<dbReference type="Pfam" id="PF08546">
    <property type="entry name" value="ApbA_C"/>
    <property type="match status" value="1"/>
</dbReference>
<evidence type="ECO:0000256" key="6">
    <source>
        <dbReference type="ARBA" id="ARBA00022857"/>
    </source>
</evidence>
<dbReference type="Gene3D" id="3.40.50.720">
    <property type="entry name" value="NAD(P)-binding Rossmann-like Domain"/>
    <property type="match status" value="1"/>
</dbReference>
<protein>
    <recommendedName>
        <fullName evidence="4 10">2-dehydropantoate 2-reductase</fullName>
        <ecNumber evidence="3 10">1.1.1.169</ecNumber>
    </recommendedName>
    <alternativeName>
        <fullName evidence="8 10">Ketopantoate reductase</fullName>
    </alternativeName>
</protein>
<dbReference type="AlphaFoldDB" id="A0A0C1MT10"/>
<dbReference type="OrthoDB" id="6530772at2"/>
<evidence type="ECO:0000256" key="8">
    <source>
        <dbReference type="ARBA" id="ARBA00032024"/>
    </source>
</evidence>
<evidence type="ECO:0000259" key="11">
    <source>
        <dbReference type="Pfam" id="PF02558"/>
    </source>
</evidence>
<dbReference type="SUPFAM" id="SSF51735">
    <property type="entry name" value="NAD(P)-binding Rossmann-fold domains"/>
    <property type="match status" value="1"/>
</dbReference>
<gene>
    <name evidence="13" type="ORF">JF50_04380</name>
</gene>
<dbReference type="GO" id="GO:0050661">
    <property type="term" value="F:NADP binding"/>
    <property type="evidence" value="ECO:0007669"/>
    <property type="project" value="TreeGrafter"/>
</dbReference>
<comment type="function">
    <text evidence="10">Catalyzes the NADPH-dependent reduction of ketopantoate into pantoic acid.</text>
</comment>
<evidence type="ECO:0000259" key="12">
    <source>
        <dbReference type="Pfam" id="PF08546"/>
    </source>
</evidence>
<dbReference type="GO" id="GO:0015940">
    <property type="term" value="P:pantothenate biosynthetic process"/>
    <property type="evidence" value="ECO:0007669"/>
    <property type="project" value="UniProtKB-UniPathway"/>
</dbReference>
<name>A0A0C1MT10_9GAMM</name>
<evidence type="ECO:0000313" key="14">
    <source>
        <dbReference type="Proteomes" id="UP000031327"/>
    </source>
</evidence>
<dbReference type="InterPro" id="IPR036291">
    <property type="entry name" value="NAD(P)-bd_dom_sf"/>
</dbReference>
<dbReference type="EMBL" id="JWIC01000004">
    <property type="protein sequence ID" value="KID57983.1"/>
    <property type="molecule type" value="Genomic_DNA"/>
</dbReference>
<dbReference type="NCBIfam" id="TIGR00745">
    <property type="entry name" value="apbA_panE"/>
    <property type="match status" value="1"/>
</dbReference>
<evidence type="ECO:0000256" key="5">
    <source>
        <dbReference type="ARBA" id="ARBA00022655"/>
    </source>
</evidence>
<dbReference type="UniPathway" id="UPA00028">
    <property type="reaction ID" value="UER00004"/>
</dbReference>
<dbReference type="PANTHER" id="PTHR43765:SF2">
    <property type="entry name" value="2-DEHYDROPANTOATE 2-REDUCTASE"/>
    <property type="match status" value="1"/>
</dbReference>
<evidence type="ECO:0000256" key="1">
    <source>
        <dbReference type="ARBA" id="ARBA00004994"/>
    </source>
</evidence>
<comment type="caution">
    <text evidence="13">The sequence shown here is derived from an EMBL/GenBank/DDBJ whole genome shotgun (WGS) entry which is preliminary data.</text>
</comment>
<organism evidence="13 14">
    <name type="scientific">Pseudoalteromonas luteoviolacea</name>
    <dbReference type="NCBI Taxonomy" id="43657"/>
    <lineage>
        <taxon>Bacteria</taxon>
        <taxon>Pseudomonadati</taxon>
        <taxon>Pseudomonadota</taxon>
        <taxon>Gammaproteobacteria</taxon>
        <taxon>Alteromonadales</taxon>
        <taxon>Pseudoalteromonadaceae</taxon>
        <taxon>Pseudoalteromonas</taxon>
    </lineage>
</organism>
<dbReference type="InterPro" id="IPR008927">
    <property type="entry name" value="6-PGluconate_DH-like_C_sf"/>
</dbReference>
<keyword evidence="6 10" id="KW-0521">NADP</keyword>
<dbReference type="InterPro" id="IPR013752">
    <property type="entry name" value="KPA_reductase"/>
</dbReference>
<dbReference type="InterPro" id="IPR013332">
    <property type="entry name" value="KPR_N"/>
</dbReference>
<dbReference type="SUPFAM" id="SSF48179">
    <property type="entry name" value="6-phosphogluconate dehydrogenase C-terminal domain-like"/>
    <property type="match status" value="1"/>
</dbReference>
<sequence length="298" mass="33230">MSEIYILGCGAVGLLLAERLAHHHTVTLITRDSTDAEYFLIRDQKQHRLNVQVTTLKQLNKKIQTCIVPVKAYQLEQACKEILPHLSHDADIILSHNGMHDLSKISAKLASKQALFFLSTSMGGMKSAPNTVIFKGPGLTQLGACNLAAQLTLNDVYQKWFSQRFDPIEVVDDINVIRWQKLCVNIAINPLSAIKQCPNGALRAPKYASDVLNLLNEACFIAHQEGIQLKLNEELARAYKVMTLTAKNTSSMAQDIKLKRRSEIDAICGFISLTAQKHGHHAEVNDGLWRQIKLIEQA</sequence>
<feature type="domain" description="Ketopantoate reductase N-terminal" evidence="11">
    <location>
        <begin position="4"/>
        <end position="144"/>
    </location>
</feature>
<dbReference type="InterPro" id="IPR013328">
    <property type="entry name" value="6PGD_dom2"/>
</dbReference>
<dbReference type="Proteomes" id="UP000031327">
    <property type="component" value="Unassembled WGS sequence"/>
</dbReference>
<comment type="similarity">
    <text evidence="2 10">Belongs to the ketopantoate reductase family.</text>
</comment>
<dbReference type="Gene3D" id="1.10.1040.10">
    <property type="entry name" value="N-(1-d-carboxylethyl)-l-norvaline Dehydrogenase, domain 2"/>
    <property type="match status" value="1"/>
</dbReference>
<evidence type="ECO:0000256" key="10">
    <source>
        <dbReference type="RuleBase" id="RU362068"/>
    </source>
</evidence>
<evidence type="ECO:0000256" key="3">
    <source>
        <dbReference type="ARBA" id="ARBA00013014"/>
    </source>
</evidence>
<keyword evidence="5 10" id="KW-0566">Pantothenate biosynthesis</keyword>
<keyword evidence="7 10" id="KW-0560">Oxidoreductase</keyword>
<proteinExistence type="inferred from homology"/>
<dbReference type="InterPro" id="IPR003710">
    <property type="entry name" value="ApbA"/>
</dbReference>
<dbReference type="PANTHER" id="PTHR43765">
    <property type="entry name" value="2-DEHYDROPANTOATE 2-REDUCTASE-RELATED"/>
    <property type="match status" value="1"/>
</dbReference>
<evidence type="ECO:0000256" key="9">
    <source>
        <dbReference type="ARBA" id="ARBA00048793"/>
    </source>
</evidence>
<dbReference type="Pfam" id="PF02558">
    <property type="entry name" value="ApbA"/>
    <property type="match status" value="1"/>
</dbReference>
<dbReference type="GO" id="GO:0005737">
    <property type="term" value="C:cytoplasm"/>
    <property type="evidence" value="ECO:0007669"/>
    <property type="project" value="TreeGrafter"/>
</dbReference>
<evidence type="ECO:0000313" key="13">
    <source>
        <dbReference type="EMBL" id="KID57983.1"/>
    </source>
</evidence>
<accession>A0A0C1MT10</accession>
<dbReference type="RefSeq" id="WP_039608280.1">
    <property type="nucleotide sequence ID" value="NZ_JWIC01000004.1"/>
</dbReference>
<reference evidence="13 14" key="1">
    <citation type="submission" date="2014-12" db="EMBL/GenBank/DDBJ databases">
        <title>Draft Genome Sequence of Pseudoalteromonas luteoviolacea HI1.</title>
        <authorList>
            <person name="Asahina A.Y."/>
            <person name="Hadfield M.G."/>
        </authorList>
    </citation>
    <scope>NUCLEOTIDE SEQUENCE [LARGE SCALE GENOMIC DNA]</scope>
    <source>
        <strain evidence="13 14">HI1</strain>
    </source>
</reference>
<evidence type="ECO:0000256" key="7">
    <source>
        <dbReference type="ARBA" id="ARBA00023002"/>
    </source>
</evidence>
<dbReference type="GO" id="GO:0008677">
    <property type="term" value="F:2-dehydropantoate 2-reductase activity"/>
    <property type="evidence" value="ECO:0007669"/>
    <property type="project" value="UniProtKB-EC"/>
</dbReference>
<evidence type="ECO:0000256" key="4">
    <source>
        <dbReference type="ARBA" id="ARBA00019465"/>
    </source>
</evidence>
<dbReference type="EC" id="1.1.1.169" evidence="3 10"/>
<comment type="catalytic activity">
    <reaction evidence="9 10">
        <text>(R)-pantoate + NADP(+) = 2-dehydropantoate + NADPH + H(+)</text>
        <dbReference type="Rhea" id="RHEA:16233"/>
        <dbReference type="ChEBI" id="CHEBI:11561"/>
        <dbReference type="ChEBI" id="CHEBI:15378"/>
        <dbReference type="ChEBI" id="CHEBI:15980"/>
        <dbReference type="ChEBI" id="CHEBI:57783"/>
        <dbReference type="ChEBI" id="CHEBI:58349"/>
        <dbReference type="EC" id="1.1.1.169"/>
    </reaction>
</comment>
<feature type="domain" description="Ketopantoate reductase C-terminal" evidence="12">
    <location>
        <begin position="173"/>
        <end position="296"/>
    </location>
</feature>
<evidence type="ECO:0000256" key="2">
    <source>
        <dbReference type="ARBA" id="ARBA00007870"/>
    </source>
</evidence>
<comment type="pathway">
    <text evidence="1 10">Cofactor biosynthesis; (R)-pantothenate biosynthesis; (R)-pantoate from 3-methyl-2-oxobutanoate: step 2/2.</text>
</comment>